<gene>
    <name evidence="2" type="ORF">ALC57_14400</name>
</gene>
<dbReference type="AlphaFoldDB" id="A0A195DKM3"/>
<reference evidence="2 3" key="1">
    <citation type="submission" date="2015-09" db="EMBL/GenBank/DDBJ databases">
        <title>Trachymyrmex cornetzi WGS genome.</title>
        <authorList>
            <person name="Nygaard S."/>
            <person name="Hu H."/>
            <person name="Boomsma J."/>
            <person name="Zhang G."/>
        </authorList>
    </citation>
    <scope>NUCLEOTIDE SEQUENCE [LARGE SCALE GENOMIC DNA]</scope>
    <source>
        <strain evidence="2">Tcor2-1</strain>
        <tissue evidence="2">Whole body</tissue>
    </source>
</reference>
<evidence type="ECO:0000313" key="2">
    <source>
        <dbReference type="EMBL" id="KYN13387.1"/>
    </source>
</evidence>
<feature type="region of interest" description="Disordered" evidence="1">
    <location>
        <begin position="22"/>
        <end position="44"/>
    </location>
</feature>
<dbReference type="Proteomes" id="UP000078492">
    <property type="component" value="Unassembled WGS sequence"/>
</dbReference>
<sequence length="75" mass="8880">MTEMIPVERERTRVNKREIMTRPRPTFRTHRGRTRMRREPAPARRYPLGMPCPLGDLEMCVMKNARIIAGHSFDT</sequence>
<protein>
    <submittedName>
        <fullName evidence="2">Uncharacterized protein</fullName>
    </submittedName>
</protein>
<name>A0A195DKM3_9HYME</name>
<dbReference type="EMBL" id="KQ980765">
    <property type="protein sequence ID" value="KYN13387.1"/>
    <property type="molecule type" value="Genomic_DNA"/>
</dbReference>
<evidence type="ECO:0000256" key="1">
    <source>
        <dbReference type="SAM" id="MobiDB-lite"/>
    </source>
</evidence>
<evidence type="ECO:0000313" key="3">
    <source>
        <dbReference type="Proteomes" id="UP000078492"/>
    </source>
</evidence>
<proteinExistence type="predicted"/>
<organism evidence="2 3">
    <name type="scientific">Trachymyrmex cornetzi</name>
    <dbReference type="NCBI Taxonomy" id="471704"/>
    <lineage>
        <taxon>Eukaryota</taxon>
        <taxon>Metazoa</taxon>
        <taxon>Ecdysozoa</taxon>
        <taxon>Arthropoda</taxon>
        <taxon>Hexapoda</taxon>
        <taxon>Insecta</taxon>
        <taxon>Pterygota</taxon>
        <taxon>Neoptera</taxon>
        <taxon>Endopterygota</taxon>
        <taxon>Hymenoptera</taxon>
        <taxon>Apocrita</taxon>
        <taxon>Aculeata</taxon>
        <taxon>Formicoidea</taxon>
        <taxon>Formicidae</taxon>
        <taxon>Myrmicinae</taxon>
        <taxon>Trachymyrmex</taxon>
    </lineage>
</organism>
<feature type="compositionally biased region" description="Basic residues" evidence="1">
    <location>
        <begin position="25"/>
        <end position="36"/>
    </location>
</feature>
<keyword evidence="3" id="KW-1185">Reference proteome</keyword>
<accession>A0A195DKM3</accession>